<reference evidence="7" key="2">
    <citation type="submission" date="2021-04" db="EMBL/GenBank/DDBJ databases">
        <authorList>
            <person name="Zhang T."/>
            <person name="Zhang Y."/>
            <person name="Lu D."/>
            <person name="Zuo D."/>
            <person name="Du Z."/>
        </authorList>
    </citation>
    <scope>NUCLEOTIDE SEQUENCE</scope>
    <source>
        <strain evidence="7">JR1</strain>
    </source>
</reference>
<dbReference type="PANTHER" id="PTHR12815">
    <property type="entry name" value="SORTING AND ASSEMBLY MACHINERY SAMM50 PROTEIN FAMILY MEMBER"/>
    <property type="match status" value="1"/>
</dbReference>
<organism evidence="7 8">
    <name type="scientific">Carboxylicivirga sediminis</name>
    <dbReference type="NCBI Taxonomy" id="2006564"/>
    <lineage>
        <taxon>Bacteria</taxon>
        <taxon>Pseudomonadati</taxon>
        <taxon>Bacteroidota</taxon>
        <taxon>Bacteroidia</taxon>
        <taxon>Marinilabiliales</taxon>
        <taxon>Marinilabiliaceae</taxon>
        <taxon>Carboxylicivirga</taxon>
    </lineage>
</organism>
<evidence type="ECO:0000256" key="1">
    <source>
        <dbReference type="ARBA" id="ARBA00004370"/>
    </source>
</evidence>
<dbReference type="Gene3D" id="3.10.20.310">
    <property type="entry name" value="membrane protein fhac"/>
    <property type="match status" value="1"/>
</dbReference>
<reference evidence="7" key="1">
    <citation type="journal article" date="2018" name="Int. J. Syst. Evol. Microbiol.">
        <title>Carboxylicivirga sediminis sp. nov., isolated from coastal sediment.</title>
        <authorList>
            <person name="Wang F.Q."/>
            <person name="Ren L.H."/>
            <person name="Zou R.J."/>
            <person name="Sun Y.Z."/>
            <person name="Liu X.J."/>
            <person name="Jiang F."/>
            <person name="Liu L.J."/>
        </authorList>
    </citation>
    <scope>NUCLEOTIDE SEQUENCE</scope>
    <source>
        <strain evidence="7">JR1</strain>
    </source>
</reference>
<comment type="caution">
    <text evidence="7">The sequence shown here is derived from an EMBL/GenBank/DDBJ whole genome shotgun (WGS) entry which is preliminary data.</text>
</comment>
<evidence type="ECO:0000256" key="5">
    <source>
        <dbReference type="ARBA" id="ARBA00023237"/>
    </source>
</evidence>
<dbReference type="InterPro" id="IPR000184">
    <property type="entry name" value="Bac_surfAg_D15"/>
</dbReference>
<dbReference type="RefSeq" id="WP_212188071.1">
    <property type="nucleotide sequence ID" value="NZ_JAGTAR010000001.1"/>
</dbReference>
<protein>
    <submittedName>
        <fullName evidence="7">BamA/TamA family outer membrane protein</fullName>
    </submittedName>
</protein>
<dbReference type="GO" id="GO:0019867">
    <property type="term" value="C:outer membrane"/>
    <property type="evidence" value="ECO:0007669"/>
    <property type="project" value="InterPro"/>
</dbReference>
<keyword evidence="2" id="KW-0812">Transmembrane</keyword>
<evidence type="ECO:0000313" key="7">
    <source>
        <dbReference type="EMBL" id="MBR8534170.1"/>
    </source>
</evidence>
<proteinExistence type="predicted"/>
<dbReference type="EMBL" id="JAGTAR010000001">
    <property type="protein sequence ID" value="MBR8534170.1"/>
    <property type="molecule type" value="Genomic_DNA"/>
</dbReference>
<dbReference type="PROSITE" id="PS51257">
    <property type="entry name" value="PROKAR_LIPOPROTEIN"/>
    <property type="match status" value="1"/>
</dbReference>
<dbReference type="Pfam" id="PF01103">
    <property type="entry name" value="Omp85"/>
    <property type="match status" value="1"/>
</dbReference>
<evidence type="ECO:0000256" key="2">
    <source>
        <dbReference type="ARBA" id="ARBA00022692"/>
    </source>
</evidence>
<keyword evidence="4" id="KW-0472">Membrane</keyword>
<keyword evidence="3" id="KW-0732">Signal</keyword>
<evidence type="ECO:0000313" key="8">
    <source>
        <dbReference type="Proteomes" id="UP000679220"/>
    </source>
</evidence>
<dbReference type="AlphaFoldDB" id="A0A941F2I5"/>
<evidence type="ECO:0000259" key="6">
    <source>
        <dbReference type="Pfam" id="PF01103"/>
    </source>
</evidence>
<dbReference type="Gene3D" id="2.40.160.50">
    <property type="entry name" value="membrane protein fhac: a member of the omp85/tpsb transporter family"/>
    <property type="match status" value="1"/>
</dbReference>
<name>A0A941F2I5_9BACT</name>
<dbReference type="InterPro" id="IPR039910">
    <property type="entry name" value="D15-like"/>
</dbReference>
<evidence type="ECO:0000256" key="3">
    <source>
        <dbReference type="ARBA" id="ARBA00022729"/>
    </source>
</evidence>
<dbReference type="PANTHER" id="PTHR12815:SF47">
    <property type="entry name" value="TRANSLOCATION AND ASSEMBLY MODULE SUBUNIT TAMA"/>
    <property type="match status" value="1"/>
</dbReference>
<keyword evidence="8" id="KW-1185">Reference proteome</keyword>
<accession>A0A941F2I5</accession>
<comment type="subcellular location">
    <subcellularLocation>
        <location evidence="1">Membrane</location>
    </subcellularLocation>
</comment>
<evidence type="ECO:0000256" key="4">
    <source>
        <dbReference type="ARBA" id="ARBA00023136"/>
    </source>
</evidence>
<dbReference type="Proteomes" id="UP000679220">
    <property type="component" value="Unassembled WGS sequence"/>
</dbReference>
<gene>
    <name evidence="7" type="ORF">KDU71_01245</name>
</gene>
<keyword evidence="5" id="KW-0998">Cell outer membrane</keyword>
<feature type="domain" description="Bacterial surface antigen (D15)" evidence="6">
    <location>
        <begin position="420"/>
        <end position="770"/>
    </location>
</feature>
<sequence length="772" mass="89350">MKGHHVLLVVGLLILVGLFGCRSTKYVPEGEYLLNKVEVDNQAKDISNEEIKYYIRQKENVKILGFWRFHMGLYNLSGRDNSKGFNQWLRRIGEEPVLYDELLKEKSNEQISLFLKNKGYYNAQVSDTVLFYNNKKAKVRYTINAGERYSINKLSYRIDDDSIRKYVYADTAKTVLKSGAPFDADLHDEERKRITQNMRNEGYYGFRKEYVYFLADSALGNYRVNDSLIIVKDRIQESGKADSIISHRKYKIKDVYFMVGYDPQKAVRKGADYMNQFDSLEYGECKILYADNLEFRADVLVNSNYIFPGDYYNQQLVEKTQLLLSELQLFRFVNIRFKIVEGESDSDGNGMLECIIQLSSSKMQSYTVDLEGTNSSGNLGAAGSFRYKHKNFLRGGEVFDMRFRVAGENQIAKDKSTFQTLEYGGDATLTLPKFMVPFKVDNFRRRFNPRTNFTLSYNYQRRPDYTRTIANGRFGYAWKSSPLVSHYLAPIDFSVINVPYIHPDFKSNIDSTFLRYSYEDHLISSTSYTFTYNEQSIAGNKNYHFLQANIQSAGNIIDGVASLFSSRNGEDYNEVLGIRYAQYIKADIDWRYHMNVNRANSFAYRLFVGAGYPYGNLTVLPFEKRYFSGGANSIRAWPVRGLGPGSYEETQLNYYNQTADIKLEANAEYRFKLFWLLEGAFFVDVGNIWTIRNSGHEEIDAMGLFKFDKFYKQIAVGVGTGARLDFNYFVFRLDMGVKARDPILPEGQRWILGRKAINWNDLAFNFAIGYPF</sequence>